<name>A0A1I0JUC7_9FIRM</name>
<organism evidence="2 3">
    <name type="scientific">Enterocloster clostridioformis</name>
    <dbReference type="NCBI Taxonomy" id="1531"/>
    <lineage>
        <taxon>Bacteria</taxon>
        <taxon>Bacillati</taxon>
        <taxon>Bacillota</taxon>
        <taxon>Clostridia</taxon>
        <taxon>Lachnospirales</taxon>
        <taxon>Lachnospiraceae</taxon>
        <taxon>Enterocloster</taxon>
    </lineage>
</organism>
<keyword evidence="1" id="KW-0732">Signal</keyword>
<evidence type="ECO:0000313" key="2">
    <source>
        <dbReference type="EMBL" id="SEU14457.1"/>
    </source>
</evidence>
<gene>
    <name evidence="2" type="ORF">SAMN05216521_106916</name>
</gene>
<sequence>MKSKAFLTAGLTAISLLSAFPTMTAFAGSSSIPTFNASINAENVSPRYRFIQSATIAVHPNKSETVYTLDISGIETVTSVSGTATLYKKNSSGNYVKIDSEELSFRGSSVSYKGHLTSSGSGSYKIEFVGTVYTATGSESITISNTSSY</sequence>
<comment type="caution">
    <text evidence="2">The sequence shown here is derived from an EMBL/GenBank/DDBJ whole genome shotgun (WGS) entry which is preliminary data.</text>
</comment>
<dbReference type="EMBL" id="FOIO01000069">
    <property type="protein sequence ID" value="SEU14457.1"/>
    <property type="molecule type" value="Genomic_DNA"/>
</dbReference>
<feature type="signal peptide" evidence="1">
    <location>
        <begin position="1"/>
        <end position="27"/>
    </location>
</feature>
<reference evidence="2 3" key="1">
    <citation type="submission" date="2016-10" db="EMBL/GenBank/DDBJ databases">
        <authorList>
            <person name="Varghese N."/>
            <person name="Submissions S."/>
        </authorList>
    </citation>
    <scope>NUCLEOTIDE SEQUENCE [LARGE SCALE GENOMIC DNA]</scope>
    <source>
        <strain evidence="2 3">NLAE-zl-C196</strain>
    </source>
</reference>
<proteinExistence type="predicted"/>
<protein>
    <submittedName>
        <fullName evidence="2">Uncharacterized protein</fullName>
    </submittedName>
</protein>
<evidence type="ECO:0000256" key="1">
    <source>
        <dbReference type="SAM" id="SignalP"/>
    </source>
</evidence>
<dbReference type="AlphaFoldDB" id="A0A1I0JUC7"/>
<dbReference type="RefSeq" id="WP_074664243.1">
    <property type="nucleotide sequence ID" value="NZ_FOIO01000069.1"/>
</dbReference>
<accession>A0A1I0JUC7</accession>
<evidence type="ECO:0000313" key="3">
    <source>
        <dbReference type="Proteomes" id="UP000182121"/>
    </source>
</evidence>
<feature type="chain" id="PRO_5032868989" evidence="1">
    <location>
        <begin position="28"/>
        <end position="149"/>
    </location>
</feature>
<dbReference type="Proteomes" id="UP000182121">
    <property type="component" value="Unassembled WGS sequence"/>
</dbReference>